<dbReference type="GeneID" id="89933188"/>
<reference evidence="1" key="1">
    <citation type="journal article" date="2023" name="Mol. Phylogenet. Evol.">
        <title>Genome-scale phylogeny and comparative genomics of the fungal order Sordariales.</title>
        <authorList>
            <person name="Hensen N."/>
            <person name="Bonometti L."/>
            <person name="Westerberg I."/>
            <person name="Brannstrom I.O."/>
            <person name="Guillou S."/>
            <person name="Cros-Aarteil S."/>
            <person name="Calhoun S."/>
            <person name="Haridas S."/>
            <person name="Kuo A."/>
            <person name="Mondo S."/>
            <person name="Pangilinan J."/>
            <person name="Riley R."/>
            <person name="LaButti K."/>
            <person name="Andreopoulos B."/>
            <person name="Lipzen A."/>
            <person name="Chen C."/>
            <person name="Yan M."/>
            <person name="Daum C."/>
            <person name="Ng V."/>
            <person name="Clum A."/>
            <person name="Steindorff A."/>
            <person name="Ohm R.A."/>
            <person name="Martin F."/>
            <person name="Silar P."/>
            <person name="Natvig D.O."/>
            <person name="Lalanne C."/>
            <person name="Gautier V."/>
            <person name="Ament-Velasquez S.L."/>
            <person name="Kruys A."/>
            <person name="Hutchinson M.I."/>
            <person name="Powell A.J."/>
            <person name="Barry K."/>
            <person name="Miller A.N."/>
            <person name="Grigoriev I.V."/>
            <person name="Debuchy R."/>
            <person name="Gladieux P."/>
            <person name="Hiltunen Thoren M."/>
            <person name="Johannesson H."/>
        </authorList>
    </citation>
    <scope>NUCLEOTIDE SEQUENCE</scope>
    <source>
        <strain evidence="1">CBS 508.74</strain>
    </source>
</reference>
<evidence type="ECO:0000313" key="2">
    <source>
        <dbReference type="Proteomes" id="UP001302812"/>
    </source>
</evidence>
<sequence>MVAEFTYCYIALQALRAYRVDLRKRPACGSWWRYLQLSCEAANQEAQCKCKTETPRHWYVLHFSVLFCTLVCSVNKWSRLHIASSLDRQFEEPDWKERPGCSLAISLIASARLREARRSANFPAALVCASRQNPKGAFRPE</sequence>
<accession>A0AAN6TMJ4</accession>
<dbReference type="RefSeq" id="XP_064674295.1">
    <property type="nucleotide sequence ID" value="XM_064809065.1"/>
</dbReference>
<comment type="caution">
    <text evidence="1">The sequence shown here is derived from an EMBL/GenBank/DDBJ whole genome shotgun (WGS) entry which is preliminary data.</text>
</comment>
<evidence type="ECO:0000313" key="1">
    <source>
        <dbReference type="EMBL" id="KAK4116725.1"/>
    </source>
</evidence>
<dbReference type="EMBL" id="MU853333">
    <property type="protein sequence ID" value="KAK4116725.1"/>
    <property type="molecule type" value="Genomic_DNA"/>
</dbReference>
<name>A0AAN6TMJ4_9PEZI</name>
<protein>
    <submittedName>
        <fullName evidence="1">Uncharacterized protein</fullName>
    </submittedName>
</protein>
<dbReference type="AlphaFoldDB" id="A0AAN6TMJ4"/>
<proteinExistence type="predicted"/>
<reference evidence="1" key="2">
    <citation type="submission" date="2023-05" db="EMBL/GenBank/DDBJ databases">
        <authorList>
            <consortium name="Lawrence Berkeley National Laboratory"/>
            <person name="Steindorff A."/>
            <person name="Hensen N."/>
            <person name="Bonometti L."/>
            <person name="Westerberg I."/>
            <person name="Brannstrom I.O."/>
            <person name="Guillou S."/>
            <person name="Cros-Aarteil S."/>
            <person name="Calhoun S."/>
            <person name="Haridas S."/>
            <person name="Kuo A."/>
            <person name="Mondo S."/>
            <person name="Pangilinan J."/>
            <person name="Riley R."/>
            <person name="Labutti K."/>
            <person name="Andreopoulos B."/>
            <person name="Lipzen A."/>
            <person name="Chen C."/>
            <person name="Yanf M."/>
            <person name="Daum C."/>
            <person name="Ng V."/>
            <person name="Clum A."/>
            <person name="Ohm R."/>
            <person name="Martin F."/>
            <person name="Silar P."/>
            <person name="Natvig D."/>
            <person name="Lalanne C."/>
            <person name="Gautier V."/>
            <person name="Ament-Velasquez S.L."/>
            <person name="Kruys A."/>
            <person name="Hutchinson M.I."/>
            <person name="Powell A.J."/>
            <person name="Barry K."/>
            <person name="Miller A.N."/>
            <person name="Grigoriev I.V."/>
            <person name="Debuchy R."/>
            <person name="Gladieux P."/>
            <person name="Thoren M.H."/>
            <person name="Johannesson H."/>
        </authorList>
    </citation>
    <scope>NUCLEOTIDE SEQUENCE</scope>
    <source>
        <strain evidence="1">CBS 508.74</strain>
    </source>
</reference>
<organism evidence="1 2">
    <name type="scientific">Canariomyces notabilis</name>
    <dbReference type="NCBI Taxonomy" id="2074819"/>
    <lineage>
        <taxon>Eukaryota</taxon>
        <taxon>Fungi</taxon>
        <taxon>Dikarya</taxon>
        <taxon>Ascomycota</taxon>
        <taxon>Pezizomycotina</taxon>
        <taxon>Sordariomycetes</taxon>
        <taxon>Sordariomycetidae</taxon>
        <taxon>Sordariales</taxon>
        <taxon>Chaetomiaceae</taxon>
        <taxon>Canariomyces</taxon>
    </lineage>
</organism>
<keyword evidence="2" id="KW-1185">Reference proteome</keyword>
<dbReference type="Proteomes" id="UP001302812">
    <property type="component" value="Unassembled WGS sequence"/>
</dbReference>
<gene>
    <name evidence="1" type="ORF">N656DRAFT_267638</name>
</gene>